<comment type="caution">
    <text evidence="2">The sequence shown here is derived from an EMBL/GenBank/DDBJ whole genome shotgun (WGS) entry which is preliminary data.</text>
</comment>
<sequence length="169" mass="18154">MRKASAITSARQQVYALLLFGIISLSGAWLLHLNPSDYPIGIFVLGIGMLISSFLYPYRLIIASSLTTTMGIAVYLAFKGLLPGRQVFPAYILALGIGLLAIAFAGRRGYVQSGAISPATIVIGIGLIEVLLIERLTPPGLIPFALSLWLPGLGLLILGIIYFLIGRRR</sequence>
<keyword evidence="1" id="KW-1133">Transmembrane helix</keyword>
<dbReference type="AlphaFoldDB" id="A0A8J3N6T1"/>
<evidence type="ECO:0000256" key="1">
    <source>
        <dbReference type="SAM" id="Phobius"/>
    </source>
</evidence>
<name>A0A8J3N6T1_9CHLR</name>
<feature type="transmembrane region" description="Helical" evidence="1">
    <location>
        <begin position="145"/>
        <end position="165"/>
    </location>
</feature>
<dbReference type="Proteomes" id="UP000597444">
    <property type="component" value="Unassembled WGS sequence"/>
</dbReference>
<keyword evidence="1" id="KW-0812">Transmembrane</keyword>
<feature type="transmembrane region" description="Helical" evidence="1">
    <location>
        <begin position="88"/>
        <end position="106"/>
    </location>
</feature>
<feature type="transmembrane region" description="Helical" evidence="1">
    <location>
        <begin position="113"/>
        <end position="133"/>
    </location>
</feature>
<evidence type="ECO:0000313" key="2">
    <source>
        <dbReference type="EMBL" id="GHO96437.1"/>
    </source>
</evidence>
<gene>
    <name evidence="2" type="ORF">KSF_064850</name>
</gene>
<evidence type="ECO:0000313" key="3">
    <source>
        <dbReference type="Proteomes" id="UP000597444"/>
    </source>
</evidence>
<organism evidence="2 3">
    <name type="scientific">Reticulibacter mediterranei</name>
    <dbReference type="NCBI Taxonomy" id="2778369"/>
    <lineage>
        <taxon>Bacteria</taxon>
        <taxon>Bacillati</taxon>
        <taxon>Chloroflexota</taxon>
        <taxon>Ktedonobacteria</taxon>
        <taxon>Ktedonobacterales</taxon>
        <taxon>Reticulibacteraceae</taxon>
        <taxon>Reticulibacter</taxon>
    </lineage>
</organism>
<reference evidence="2" key="1">
    <citation type="submission" date="2020-10" db="EMBL/GenBank/DDBJ databases">
        <title>Taxonomic study of unclassified bacteria belonging to the class Ktedonobacteria.</title>
        <authorList>
            <person name="Yabe S."/>
            <person name="Wang C.M."/>
            <person name="Zheng Y."/>
            <person name="Sakai Y."/>
            <person name="Cavaletti L."/>
            <person name="Monciardini P."/>
            <person name="Donadio S."/>
        </authorList>
    </citation>
    <scope>NUCLEOTIDE SEQUENCE</scope>
    <source>
        <strain evidence="2">ID150040</strain>
    </source>
</reference>
<dbReference type="RefSeq" id="WP_220207063.1">
    <property type="nucleotide sequence ID" value="NZ_BNJK01000001.1"/>
</dbReference>
<feature type="transmembrane region" description="Helical" evidence="1">
    <location>
        <begin position="61"/>
        <end position="82"/>
    </location>
</feature>
<keyword evidence="3" id="KW-1185">Reference proteome</keyword>
<feature type="transmembrane region" description="Helical" evidence="1">
    <location>
        <begin position="12"/>
        <end position="32"/>
    </location>
</feature>
<proteinExistence type="predicted"/>
<dbReference type="EMBL" id="BNJK01000001">
    <property type="protein sequence ID" value="GHO96437.1"/>
    <property type="molecule type" value="Genomic_DNA"/>
</dbReference>
<accession>A0A8J3N6T1</accession>
<protein>
    <submittedName>
        <fullName evidence="2">Uncharacterized protein</fullName>
    </submittedName>
</protein>
<keyword evidence="1" id="KW-0472">Membrane</keyword>
<feature type="transmembrane region" description="Helical" evidence="1">
    <location>
        <begin position="38"/>
        <end position="56"/>
    </location>
</feature>